<evidence type="ECO:0000256" key="4">
    <source>
        <dbReference type="ARBA" id="ARBA00022989"/>
    </source>
</evidence>
<comment type="caution">
    <text evidence="7">The sequence shown here is derived from an EMBL/GenBank/DDBJ whole genome shotgun (WGS) entry which is preliminary data.</text>
</comment>
<evidence type="ECO:0000256" key="2">
    <source>
        <dbReference type="ARBA" id="ARBA00009142"/>
    </source>
</evidence>
<dbReference type="GO" id="GO:0005886">
    <property type="term" value="C:plasma membrane"/>
    <property type="evidence" value="ECO:0007669"/>
    <property type="project" value="UniProtKB-SubCell"/>
</dbReference>
<dbReference type="InterPro" id="IPR002781">
    <property type="entry name" value="TM_pro_TauE-like"/>
</dbReference>
<dbReference type="OrthoDB" id="45564at2"/>
<dbReference type="InterPro" id="IPR051598">
    <property type="entry name" value="TSUP/Inactive_protease-like"/>
</dbReference>
<keyword evidence="5 6" id="KW-0472">Membrane</keyword>
<proteinExistence type="inferred from homology"/>
<feature type="transmembrane region" description="Helical" evidence="6">
    <location>
        <begin position="72"/>
        <end position="94"/>
    </location>
</feature>
<dbReference type="Proteomes" id="UP000315677">
    <property type="component" value="Unassembled WGS sequence"/>
</dbReference>
<dbReference type="PANTHER" id="PTHR43701:SF12">
    <property type="entry name" value="MEMBRANE TRANSPORTER PROTEIN YTNM-RELATED"/>
    <property type="match status" value="1"/>
</dbReference>
<protein>
    <recommendedName>
        <fullName evidence="6">Probable membrane transporter protein</fullName>
    </recommendedName>
</protein>
<evidence type="ECO:0000256" key="1">
    <source>
        <dbReference type="ARBA" id="ARBA00004141"/>
    </source>
</evidence>
<dbReference type="EMBL" id="VFPA01000003">
    <property type="protein sequence ID" value="TQM09478.1"/>
    <property type="molecule type" value="Genomic_DNA"/>
</dbReference>
<feature type="transmembrane region" description="Helical" evidence="6">
    <location>
        <begin position="263"/>
        <end position="281"/>
    </location>
</feature>
<feature type="transmembrane region" description="Helical" evidence="6">
    <location>
        <begin position="206"/>
        <end position="226"/>
    </location>
</feature>
<evidence type="ECO:0000313" key="8">
    <source>
        <dbReference type="Proteomes" id="UP000315677"/>
    </source>
</evidence>
<reference evidence="7 8" key="1">
    <citation type="submission" date="2019-06" db="EMBL/GenBank/DDBJ databases">
        <title>Sequencing the genomes of 1000 actinobacteria strains.</title>
        <authorList>
            <person name="Klenk H.-P."/>
        </authorList>
    </citation>
    <scope>NUCLEOTIDE SEQUENCE [LARGE SCALE GENOMIC DNA]</scope>
    <source>
        <strain evidence="7 8">DSM 45301</strain>
    </source>
</reference>
<evidence type="ECO:0000256" key="5">
    <source>
        <dbReference type="ARBA" id="ARBA00023136"/>
    </source>
</evidence>
<keyword evidence="8" id="KW-1185">Reference proteome</keyword>
<accession>A0A543DJG8</accession>
<feature type="transmembrane region" description="Helical" evidence="6">
    <location>
        <begin position="43"/>
        <end position="60"/>
    </location>
</feature>
<feature type="transmembrane region" description="Helical" evidence="6">
    <location>
        <begin position="100"/>
        <end position="120"/>
    </location>
</feature>
<feature type="transmembrane region" description="Helical" evidence="6">
    <location>
        <begin position="183"/>
        <end position="200"/>
    </location>
</feature>
<dbReference type="RefSeq" id="WP_142057689.1">
    <property type="nucleotide sequence ID" value="NZ_VFPA01000003.1"/>
</dbReference>
<comment type="subcellular location">
    <subcellularLocation>
        <location evidence="6">Cell membrane</location>
        <topology evidence="6">Multi-pass membrane protein</topology>
    </subcellularLocation>
    <subcellularLocation>
        <location evidence="1">Membrane</location>
        <topology evidence="1">Multi-pass membrane protein</topology>
    </subcellularLocation>
</comment>
<dbReference type="Pfam" id="PF01925">
    <property type="entry name" value="TauE"/>
    <property type="match status" value="1"/>
</dbReference>
<name>A0A543DJG8_9PSEU</name>
<sequence length="306" mass="30762">MRTLIVFALVGFGAQLVDGALGMAYGVTSTSLLLLAGTNPATASASVHLAEVGTTIAAGVSHWRFGNVDWRLVLRLGVPGAIGAFLGATALSALSTEDAAPYMSGILLALGVYILVRFSVRPPRVSTARVSPHRSKFLSPLGLVAGFVDASGGGGWGPVATPALLTAGRTAPRTVVGSVDTSEFLVAAAASIGFLLGLGAEVLDPWTIGGLLLGGVLAAPLAAWLVTKVPAPVLGTAVGGIIVLTNTRTILRALEVGGAATTAVYLVIVVLWVAAVTTAVAKLRQTTADERAAAVLAEPAATAARD</sequence>
<keyword evidence="4 6" id="KW-1133">Transmembrane helix</keyword>
<evidence type="ECO:0000313" key="7">
    <source>
        <dbReference type="EMBL" id="TQM09478.1"/>
    </source>
</evidence>
<evidence type="ECO:0000256" key="3">
    <source>
        <dbReference type="ARBA" id="ARBA00022692"/>
    </source>
</evidence>
<comment type="similarity">
    <text evidence="2 6">Belongs to the 4-toluene sulfonate uptake permease (TSUP) (TC 2.A.102) family.</text>
</comment>
<dbReference type="AlphaFoldDB" id="A0A543DJG8"/>
<dbReference type="PANTHER" id="PTHR43701">
    <property type="entry name" value="MEMBRANE TRANSPORTER PROTEIN MJ0441-RELATED"/>
    <property type="match status" value="1"/>
</dbReference>
<gene>
    <name evidence="7" type="ORF">FB558_5237</name>
</gene>
<evidence type="ECO:0000256" key="6">
    <source>
        <dbReference type="RuleBase" id="RU363041"/>
    </source>
</evidence>
<keyword evidence="6" id="KW-1003">Cell membrane</keyword>
<keyword evidence="3 6" id="KW-0812">Transmembrane</keyword>
<organism evidence="7 8">
    <name type="scientific">Pseudonocardia kunmingensis</name>
    <dbReference type="NCBI Taxonomy" id="630975"/>
    <lineage>
        <taxon>Bacteria</taxon>
        <taxon>Bacillati</taxon>
        <taxon>Actinomycetota</taxon>
        <taxon>Actinomycetes</taxon>
        <taxon>Pseudonocardiales</taxon>
        <taxon>Pseudonocardiaceae</taxon>
        <taxon>Pseudonocardia</taxon>
    </lineage>
</organism>